<dbReference type="InterPro" id="IPR050119">
    <property type="entry name" value="CCR1-9-like"/>
</dbReference>
<evidence type="ECO:0000256" key="9">
    <source>
        <dbReference type="RuleBase" id="RU000688"/>
    </source>
</evidence>
<evidence type="ECO:0000256" key="7">
    <source>
        <dbReference type="ARBA" id="ARBA00023170"/>
    </source>
</evidence>
<dbReference type="InterPro" id="IPR000276">
    <property type="entry name" value="GPCR_Rhodpsn"/>
</dbReference>
<evidence type="ECO:0000256" key="3">
    <source>
        <dbReference type="ARBA" id="ARBA00022692"/>
    </source>
</evidence>
<evidence type="ECO:0000256" key="2">
    <source>
        <dbReference type="ARBA" id="ARBA00022475"/>
    </source>
</evidence>
<dbReference type="PROSITE" id="PS50262">
    <property type="entry name" value="G_PROTEIN_RECEP_F1_2"/>
    <property type="match status" value="1"/>
</dbReference>
<feature type="domain" description="G-protein coupled receptors family 1 profile" evidence="11">
    <location>
        <begin position="56"/>
        <end position="302"/>
    </location>
</feature>
<dbReference type="RefSeq" id="XP_028974729.2">
    <property type="nucleotide sequence ID" value="XM_029118896.2"/>
</dbReference>
<dbReference type="PANTHER" id="PTHR10489:SF730">
    <property type="entry name" value="CHEMOKINE XC RECEPTOR 1"/>
    <property type="match status" value="1"/>
</dbReference>
<dbReference type="GeneTree" id="ENSGT01110000267168"/>
<dbReference type="GO" id="GO:0006955">
    <property type="term" value="P:immune response"/>
    <property type="evidence" value="ECO:0007669"/>
    <property type="project" value="TreeGrafter"/>
</dbReference>
<dbReference type="GO" id="GO:0007204">
    <property type="term" value="P:positive regulation of cytosolic calcium ion concentration"/>
    <property type="evidence" value="ECO:0007669"/>
    <property type="project" value="TreeGrafter"/>
</dbReference>
<feature type="transmembrane region" description="Helical" evidence="10">
    <location>
        <begin position="116"/>
        <end position="133"/>
    </location>
</feature>
<organism evidence="12 13">
    <name type="scientific">Esox lucius</name>
    <name type="common">Northern pike</name>
    <dbReference type="NCBI Taxonomy" id="8010"/>
    <lineage>
        <taxon>Eukaryota</taxon>
        <taxon>Metazoa</taxon>
        <taxon>Chordata</taxon>
        <taxon>Craniata</taxon>
        <taxon>Vertebrata</taxon>
        <taxon>Euteleostomi</taxon>
        <taxon>Actinopterygii</taxon>
        <taxon>Neopterygii</taxon>
        <taxon>Teleostei</taxon>
        <taxon>Protacanthopterygii</taxon>
        <taxon>Esociformes</taxon>
        <taxon>Esocidae</taxon>
        <taxon>Esox</taxon>
    </lineage>
</organism>
<dbReference type="GO" id="GO:0019722">
    <property type="term" value="P:calcium-mediated signaling"/>
    <property type="evidence" value="ECO:0007669"/>
    <property type="project" value="TreeGrafter"/>
</dbReference>
<dbReference type="GeneID" id="105009248"/>
<reference evidence="12" key="3">
    <citation type="submission" date="2025-09" db="UniProtKB">
        <authorList>
            <consortium name="Ensembl"/>
        </authorList>
    </citation>
    <scope>IDENTIFICATION</scope>
</reference>
<reference evidence="12 13" key="1">
    <citation type="submission" date="2020-02" db="EMBL/GenBank/DDBJ databases">
        <title>Esox lucius (northern pike) genome, fEsoLuc1, primary haplotype.</title>
        <authorList>
            <person name="Myers G."/>
            <person name="Karagic N."/>
            <person name="Meyer A."/>
            <person name="Pippel M."/>
            <person name="Reichard M."/>
            <person name="Winkler S."/>
            <person name="Tracey A."/>
            <person name="Sims Y."/>
            <person name="Howe K."/>
            <person name="Rhie A."/>
            <person name="Formenti G."/>
            <person name="Durbin R."/>
            <person name="Fedrigo O."/>
            <person name="Jarvis E.D."/>
        </authorList>
    </citation>
    <scope>NUCLEOTIDE SEQUENCE [LARGE SCALE GENOMIC DNA]</scope>
</reference>
<dbReference type="PROSITE" id="PS00237">
    <property type="entry name" value="G_PROTEIN_RECEP_F1_1"/>
    <property type="match status" value="1"/>
</dbReference>
<dbReference type="GO" id="GO:0019957">
    <property type="term" value="F:C-C chemokine binding"/>
    <property type="evidence" value="ECO:0007669"/>
    <property type="project" value="TreeGrafter"/>
</dbReference>
<evidence type="ECO:0000256" key="5">
    <source>
        <dbReference type="ARBA" id="ARBA00023040"/>
    </source>
</evidence>
<feature type="transmembrane region" description="Helical" evidence="10">
    <location>
        <begin position="240"/>
        <end position="260"/>
    </location>
</feature>
<accession>A0AAY5KH32</accession>
<dbReference type="InterPro" id="IPR000355">
    <property type="entry name" value="Chemokine_rcpt"/>
</dbReference>
<dbReference type="Proteomes" id="UP000265140">
    <property type="component" value="Chromosome 3"/>
</dbReference>
<dbReference type="Gene3D" id="1.20.1070.10">
    <property type="entry name" value="Rhodopsin 7-helix transmembrane proteins"/>
    <property type="match status" value="1"/>
</dbReference>
<sequence length="376" mass="42532">MDQSGFWEHPLNDSYQNYTDEDYDGEGLVLLCEDINGLEPVTAAFFLIIFLFSVAGNVLMLVVLCRHGGRRRVTNLFILNLLTSDLLFTLTLPFWAVYNLSHWLFGDVACKLLTGVYFTGFYSSLLLLTSLTVDRFMTVVVNSWNAVPKWRLRCAWAACTASWVISFAASLHDVISAQVVEVHSENGIFNCEASTVPDEEERLGYYLQVSLLFLLPLTIIILCYSAILRKVLVTASRRPHRTILVVFLIVVAFFICWGPYNLVLFLQAMYKSDCDVRERLHVSYVVCRILAYAHCCVNPLLYLLSHSFRRHLWSLVCGGTGGEGQGEVRHGGEERSIRHSLSNFSPQPTGPGVMCQRIEGRNSAAWIHLRTLQECD</sequence>
<dbReference type="GO" id="GO:0060326">
    <property type="term" value="P:cell chemotaxis"/>
    <property type="evidence" value="ECO:0007669"/>
    <property type="project" value="TreeGrafter"/>
</dbReference>
<feature type="transmembrane region" description="Helical" evidence="10">
    <location>
        <begin position="76"/>
        <end position="96"/>
    </location>
</feature>
<dbReference type="InterPro" id="IPR017452">
    <property type="entry name" value="GPCR_Rhodpsn_7TM"/>
</dbReference>
<evidence type="ECO:0000256" key="10">
    <source>
        <dbReference type="SAM" id="Phobius"/>
    </source>
</evidence>
<comment type="similarity">
    <text evidence="9">Belongs to the G-protein coupled receptor 1 family.</text>
</comment>
<evidence type="ECO:0000256" key="6">
    <source>
        <dbReference type="ARBA" id="ARBA00023136"/>
    </source>
</evidence>
<dbReference type="PANTHER" id="PTHR10489">
    <property type="entry name" value="CELL ADHESION MOLECULE"/>
    <property type="match status" value="1"/>
</dbReference>
<keyword evidence="7 9" id="KW-0675">Receptor</keyword>
<dbReference type="Ensembl" id="ENSELUT00000106011.1">
    <property type="protein sequence ID" value="ENSELUP00000085672.1"/>
    <property type="gene ID" value="ENSELUG00000043144.1"/>
</dbReference>
<proteinExistence type="inferred from homology"/>
<reference evidence="12" key="2">
    <citation type="submission" date="2025-08" db="UniProtKB">
        <authorList>
            <consortium name="Ensembl"/>
        </authorList>
    </citation>
    <scope>IDENTIFICATION</scope>
</reference>
<dbReference type="Pfam" id="PF00001">
    <property type="entry name" value="7tm_1"/>
    <property type="match status" value="1"/>
</dbReference>
<comment type="subcellular location">
    <subcellularLocation>
        <location evidence="1">Cell membrane</location>
        <topology evidence="1">Multi-pass membrane protein</topology>
    </subcellularLocation>
</comment>
<keyword evidence="6 10" id="KW-0472">Membrane</keyword>
<feature type="transmembrane region" description="Helical" evidence="10">
    <location>
        <begin position="280"/>
        <end position="304"/>
    </location>
</feature>
<dbReference type="PRINTS" id="PR00657">
    <property type="entry name" value="CCCHEMOKINER"/>
</dbReference>
<dbReference type="GO" id="GO:0016493">
    <property type="term" value="F:C-C chemokine receptor activity"/>
    <property type="evidence" value="ECO:0007669"/>
    <property type="project" value="TreeGrafter"/>
</dbReference>
<keyword evidence="4 10" id="KW-1133">Transmembrane helix</keyword>
<evidence type="ECO:0000256" key="8">
    <source>
        <dbReference type="ARBA" id="ARBA00023224"/>
    </source>
</evidence>
<name>A0AAY5KH32_ESOLU</name>
<dbReference type="GO" id="GO:0009897">
    <property type="term" value="C:external side of plasma membrane"/>
    <property type="evidence" value="ECO:0007669"/>
    <property type="project" value="TreeGrafter"/>
</dbReference>
<evidence type="ECO:0000256" key="1">
    <source>
        <dbReference type="ARBA" id="ARBA00004651"/>
    </source>
</evidence>
<evidence type="ECO:0000256" key="4">
    <source>
        <dbReference type="ARBA" id="ARBA00022989"/>
    </source>
</evidence>
<keyword evidence="8 9" id="KW-0807">Transducer</keyword>
<dbReference type="PRINTS" id="PR00237">
    <property type="entry name" value="GPCRRHODOPSN"/>
</dbReference>
<evidence type="ECO:0000259" key="11">
    <source>
        <dbReference type="PROSITE" id="PS50262"/>
    </source>
</evidence>
<feature type="transmembrane region" description="Helical" evidence="10">
    <location>
        <begin position="154"/>
        <end position="172"/>
    </location>
</feature>
<feature type="transmembrane region" description="Helical" evidence="10">
    <location>
        <begin position="205"/>
        <end position="228"/>
    </location>
</feature>
<keyword evidence="13" id="KW-1185">Reference proteome</keyword>
<dbReference type="AlphaFoldDB" id="A0AAY5KH32"/>
<evidence type="ECO:0000313" key="12">
    <source>
        <dbReference type="Ensembl" id="ENSELUP00000085672.1"/>
    </source>
</evidence>
<keyword evidence="3 9" id="KW-0812">Transmembrane</keyword>
<evidence type="ECO:0000313" key="13">
    <source>
        <dbReference type="Proteomes" id="UP000265140"/>
    </source>
</evidence>
<keyword evidence="5 9" id="KW-0297">G-protein coupled receptor</keyword>
<dbReference type="SUPFAM" id="SSF81321">
    <property type="entry name" value="Family A G protein-coupled receptor-like"/>
    <property type="match status" value="1"/>
</dbReference>
<keyword evidence="2" id="KW-1003">Cell membrane</keyword>
<feature type="transmembrane region" description="Helical" evidence="10">
    <location>
        <begin position="43"/>
        <end position="64"/>
    </location>
</feature>
<dbReference type="CTD" id="101883597"/>
<protein>
    <recommendedName>
        <fullName evidence="11">G-protein coupled receptors family 1 profile domain-containing protein</fullName>
    </recommendedName>
</protein>